<keyword evidence="3" id="KW-1185">Reference proteome</keyword>
<dbReference type="RefSeq" id="WP_276235892.1">
    <property type="nucleotide sequence ID" value="NZ_CP119802.1"/>
</dbReference>
<dbReference type="GeneID" id="79266543"/>
<feature type="transmembrane region" description="Helical" evidence="1">
    <location>
        <begin position="74"/>
        <end position="94"/>
    </location>
</feature>
<evidence type="ECO:0000313" key="2">
    <source>
        <dbReference type="EMBL" id="MFC7234871.1"/>
    </source>
</evidence>
<dbReference type="Proteomes" id="UP001596398">
    <property type="component" value="Unassembled WGS sequence"/>
</dbReference>
<feature type="transmembrane region" description="Helical" evidence="1">
    <location>
        <begin position="51"/>
        <end position="67"/>
    </location>
</feature>
<dbReference type="AlphaFoldDB" id="A0ABD5ZMU1"/>
<reference evidence="2 3" key="1">
    <citation type="journal article" date="2019" name="Int. J. Syst. Evol. Microbiol.">
        <title>The Global Catalogue of Microorganisms (GCM) 10K type strain sequencing project: providing services to taxonomists for standard genome sequencing and annotation.</title>
        <authorList>
            <consortium name="The Broad Institute Genomics Platform"/>
            <consortium name="The Broad Institute Genome Sequencing Center for Infectious Disease"/>
            <person name="Wu L."/>
            <person name="Ma J."/>
        </authorList>
    </citation>
    <scope>NUCLEOTIDE SEQUENCE [LARGE SCALE GENOMIC DNA]</scope>
    <source>
        <strain evidence="2 3">DT85</strain>
    </source>
</reference>
<keyword evidence="1" id="KW-0812">Transmembrane</keyword>
<evidence type="ECO:0000313" key="3">
    <source>
        <dbReference type="Proteomes" id="UP001596398"/>
    </source>
</evidence>
<protein>
    <submittedName>
        <fullName evidence="2">Uncharacterized protein</fullName>
    </submittedName>
</protein>
<keyword evidence="1" id="KW-1133">Transmembrane helix</keyword>
<keyword evidence="1" id="KW-0472">Membrane</keyword>
<sequence length="143" mass="14279">MAARTSRLLDTDLPTRTVPAVVACTAALTAAFVGVVALAEGAPGVTGRLPVYVLAGAAVFVAALIGGDGPGTDGVIVLARAAVAGVAGFVLLGLGTEGVIHALAAPESVVATHLFVYLLSAAMVSTGLGYWAVRNWRDVTPVR</sequence>
<dbReference type="EMBL" id="JBHTAP010000001">
    <property type="protein sequence ID" value="MFC7234871.1"/>
    <property type="molecule type" value="Genomic_DNA"/>
</dbReference>
<comment type="caution">
    <text evidence="2">The sequence shown here is derived from an EMBL/GenBank/DDBJ whole genome shotgun (WGS) entry which is preliminary data.</text>
</comment>
<feature type="transmembrane region" description="Helical" evidence="1">
    <location>
        <begin position="20"/>
        <end position="39"/>
    </location>
</feature>
<gene>
    <name evidence="2" type="ORF">ACFQJ4_06000</name>
</gene>
<evidence type="ECO:0000256" key="1">
    <source>
        <dbReference type="SAM" id="Phobius"/>
    </source>
</evidence>
<name>A0ABD5ZMU1_9EURY</name>
<accession>A0ABD5ZMU1</accession>
<proteinExistence type="predicted"/>
<feature type="transmembrane region" description="Helical" evidence="1">
    <location>
        <begin position="114"/>
        <end position="133"/>
    </location>
</feature>
<organism evidence="2 3">
    <name type="scientific">Halosegnis marinus</name>
    <dbReference type="NCBI Taxonomy" id="3034023"/>
    <lineage>
        <taxon>Archaea</taxon>
        <taxon>Methanobacteriati</taxon>
        <taxon>Methanobacteriota</taxon>
        <taxon>Stenosarchaea group</taxon>
        <taxon>Halobacteria</taxon>
        <taxon>Halobacteriales</taxon>
        <taxon>Natronomonadaceae</taxon>
        <taxon>Halosegnis</taxon>
    </lineage>
</organism>